<name>A0ABV8TT63_9ACTN</name>
<sequence length="294" mass="32901">MPGDFHETLVGVVHDCPSLGFDLLRASVADRYKGTCVKAEAVTESVNHRNTAERRADNVLKYTFENGAELVTILEIQNRWDEDKYYRLPAYVANAFENHKCAIELVVVCPNDALAMRYRGGVSINPEFYMPIHGIGPADIPLFTDPEDPCARPETAVFAALAHRKRDLDQVHISTIDSLLRKIEPVRSRDYAQALLSFLTQPSCDLLEAIMKTMTAPYHSEWSDSLRQEGQVSEARGSILQILELRRVSLTEAQQRAIEACDDISALRQWLKNALTAASADELFAEHTNETGTP</sequence>
<dbReference type="PANTHER" id="PTHR34613">
    <property type="entry name" value="SLL0800 PROTEIN"/>
    <property type="match status" value="1"/>
</dbReference>
<reference evidence="2" key="1">
    <citation type="journal article" date="2019" name="Int. J. Syst. Evol. Microbiol.">
        <title>The Global Catalogue of Microorganisms (GCM) 10K type strain sequencing project: providing services to taxonomists for standard genome sequencing and annotation.</title>
        <authorList>
            <consortium name="The Broad Institute Genomics Platform"/>
            <consortium name="The Broad Institute Genome Sequencing Center for Infectious Disease"/>
            <person name="Wu L."/>
            <person name="Ma J."/>
        </authorList>
    </citation>
    <scope>NUCLEOTIDE SEQUENCE [LARGE SCALE GENOMIC DNA]</scope>
    <source>
        <strain evidence="2">IBRC-M 10908</strain>
    </source>
</reference>
<protein>
    <submittedName>
        <fullName evidence="1">Uncharacterized protein</fullName>
    </submittedName>
</protein>
<proteinExistence type="predicted"/>
<evidence type="ECO:0000313" key="1">
    <source>
        <dbReference type="EMBL" id="MFC4333668.1"/>
    </source>
</evidence>
<dbReference type="EMBL" id="JBHSDK010000001">
    <property type="protein sequence ID" value="MFC4333668.1"/>
    <property type="molecule type" value="Genomic_DNA"/>
</dbReference>
<dbReference type="RefSeq" id="WP_380617405.1">
    <property type="nucleotide sequence ID" value="NZ_JBHSDK010000001.1"/>
</dbReference>
<dbReference type="PANTHER" id="PTHR34613:SF1">
    <property type="entry name" value="SLL6017 PROTEIN"/>
    <property type="match status" value="1"/>
</dbReference>
<evidence type="ECO:0000313" key="2">
    <source>
        <dbReference type="Proteomes" id="UP001595823"/>
    </source>
</evidence>
<dbReference type="Proteomes" id="UP001595823">
    <property type="component" value="Unassembled WGS sequence"/>
</dbReference>
<accession>A0ABV8TT63</accession>
<keyword evidence="2" id="KW-1185">Reference proteome</keyword>
<organism evidence="1 2">
    <name type="scientific">Salininema proteolyticum</name>
    <dbReference type="NCBI Taxonomy" id="1607685"/>
    <lineage>
        <taxon>Bacteria</taxon>
        <taxon>Bacillati</taxon>
        <taxon>Actinomycetota</taxon>
        <taxon>Actinomycetes</taxon>
        <taxon>Glycomycetales</taxon>
        <taxon>Glycomycetaceae</taxon>
        <taxon>Salininema</taxon>
    </lineage>
</organism>
<gene>
    <name evidence="1" type="ORF">ACFPET_00445</name>
</gene>
<comment type="caution">
    <text evidence="1">The sequence shown here is derived from an EMBL/GenBank/DDBJ whole genome shotgun (WGS) entry which is preliminary data.</text>
</comment>